<comment type="caution">
    <text evidence="2">The sequence shown here is derived from an EMBL/GenBank/DDBJ whole genome shotgun (WGS) entry which is preliminary data.</text>
</comment>
<dbReference type="PANTHER" id="PTHR43853:SF10">
    <property type="entry name" value="ACETYL-COA C-ACETYLTRANSFERASE"/>
    <property type="match status" value="1"/>
</dbReference>
<protein>
    <recommendedName>
        <fullName evidence="1">Thiolase N-terminal domain-containing protein</fullName>
    </recommendedName>
</protein>
<dbReference type="Proteomes" id="UP001556367">
    <property type="component" value="Unassembled WGS sequence"/>
</dbReference>
<feature type="domain" description="Thiolase N-terminal" evidence="1">
    <location>
        <begin position="42"/>
        <end position="115"/>
    </location>
</feature>
<organism evidence="2 3">
    <name type="scientific">Hohenbuehelia grisea</name>
    <dbReference type="NCBI Taxonomy" id="104357"/>
    <lineage>
        <taxon>Eukaryota</taxon>
        <taxon>Fungi</taxon>
        <taxon>Dikarya</taxon>
        <taxon>Basidiomycota</taxon>
        <taxon>Agaricomycotina</taxon>
        <taxon>Agaricomycetes</taxon>
        <taxon>Agaricomycetidae</taxon>
        <taxon>Agaricales</taxon>
        <taxon>Pleurotineae</taxon>
        <taxon>Pleurotaceae</taxon>
        <taxon>Hohenbuehelia</taxon>
    </lineage>
</organism>
<accession>A0ABR3JIF0</accession>
<gene>
    <name evidence="2" type="ORF">HGRIS_001773</name>
</gene>
<sequence length="197" mass="21788">MSSNSQVSLLEAAVWAPFNAKILTVSSSKWPSIIAVQGEEGVDELMLELFKHSILKSHIDHALVNDITVATVMTPNAMYHARAAAMAADFPRTTDVQVVNRFCSSGLMAVTSSCREQRRRTRNSGWNDKKEILGMRRSAFPQWTPSTTTGSNASQITDGAAAMLLMTRRKANELRLKIMACLHTLWVLALFMPPLKP</sequence>
<evidence type="ECO:0000313" key="2">
    <source>
        <dbReference type="EMBL" id="KAL0955535.1"/>
    </source>
</evidence>
<dbReference type="SUPFAM" id="SSF53901">
    <property type="entry name" value="Thiolase-like"/>
    <property type="match status" value="1"/>
</dbReference>
<dbReference type="InterPro" id="IPR020616">
    <property type="entry name" value="Thiolase_N"/>
</dbReference>
<evidence type="ECO:0000313" key="3">
    <source>
        <dbReference type="Proteomes" id="UP001556367"/>
    </source>
</evidence>
<name>A0ABR3JIF0_9AGAR</name>
<dbReference type="EMBL" id="JASNQZ010000006">
    <property type="protein sequence ID" value="KAL0955535.1"/>
    <property type="molecule type" value="Genomic_DNA"/>
</dbReference>
<dbReference type="InterPro" id="IPR016039">
    <property type="entry name" value="Thiolase-like"/>
</dbReference>
<proteinExistence type="predicted"/>
<dbReference type="InterPro" id="IPR050215">
    <property type="entry name" value="Thiolase-like_sf_Thiolase"/>
</dbReference>
<keyword evidence="3" id="KW-1185">Reference proteome</keyword>
<dbReference type="PANTHER" id="PTHR43853">
    <property type="entry name" value="3-KETOACYL-COA THIOLASE, PEROXISOMAL"/>
    <property type="match status" value="1"/>
</dbReference>
<dbReference type="Gene3D" id="3.40.47.10">
    <property type="match status" value="2"/>
</dbReference>
<reference evidence="3" key="1">
    <citation type="submission" date="2024-06" db="EMBL/GenBank/DDBJ databases">
        <title>Multi-omics analyses provide insights into the biosynthesis of the anticancer antibiotic pleurotin in Hohenbuehelia grisea.</title>
        <authorList>
            <person name="Weaver J.A."/>
            <person name="Alberti F."/>
        </authorList>
    </citation>
    <scope>NUCLEOTIDE SEQUENCE [LARGE SCALE GENOMIC DNA]</scope>
    <source>
        <strain evidence="3">T-177</strain>
    </source>
</reference>
<dbReference type="Pfam" id="PF00108">
    <property type="entry name" value="Thiolase_N"/>
    <property type="match status" value="1"/>
</dbReference>
<evidence type="ECO:0000259" key="1">
    <source>
        <dbReference type="Pfam" id="PF00108"/>
    </source>
</evidence>